<organism evidence="1 2">
    <name type="scientific">Mycena maculata</name>
    <dbReference type="NCBI Taxonomy" id="230809"/>
    <lineage>
        <taxon>Eukaryota</taxon>
        <taxon>Fungi</taxon>
        <taxon>Dikarya</taxon>
        <taxon>Basidiomycota</taxon>
        <taxon>Agaricomycotina</taxon>
        <taxon>Agaricomycetes</taxon>
        <taxon>Agaricomycetidae</taxon>
        <taxon>Agaricales</taxon>
        <taxon>Marasmiineae</taxon>
        <taxon>Mycenaceae</taxon>
        <taxon>Mycena</taxon>
    </lineage>
</organism>
<dbReference type="EMBL" id="JARJLG010000128">
    <property type="protein sequence ID" value="KAJ7740242.1"/>
    <property type="molecule type" value="Genomic_DNA"/>
</dbReference>
<gene>
    <name evidence="1" type="ORF">DFH07DRAFT_69558</name>
</gene>
<sequence>MLSIPDIARWFRPVKTALPLLPKFKQHGLNLMPGMFDKNNRNDVEGQAVPIPDEAYFFDNGDCLFLAEGVLFKLHRWILCRDPDSMFRDMFSVPQGPQVMGLDPISISDTRAEFRALCWVLYALPNEIHLQTTREADVQRLVHVAKMSHKYNLPLFETWALKMILLQCEPPLDHLATCTQDVLGQMMALATLCDHPVLLCLVESAWISRLSTGELRCSDALVAGEKHATRKFQGDVYYQLNKQIHSQLSALSPTSARGFSDFGLTDKQLLCLLSGHILLSNFWCRLREDGLPYSTRCNVLKYMHDTACVPTYANIQWPLNTADVLMGLRSARQAVAAQPAPTPFGIPTCIVGHLDILIHKFTSEVANYFLEPSTTT</sequence>
<evidence type="ECO:0000313" key="2">
    <source>
        <dbReference type="Proteomes" id="UP001215280"/>
    </source>
</evidence>
<dbReference type="Proteomes" id="UP001215280">
    <property type="component" value="Unassembled WGS sequence"/>
</dbReference>
<evidence type="ECO:0000313" key="1">
    <source>
        <dbReference type="EMBL" id="KAJ7740242.1"/>
    </source>
</evidence>
<proteinExistence type="predicted"/>
<protein>
    <recommendedName>
        <fullName evidence="3">BTB domain-containing protein</fullName>
    </recommendedName>
</protein>
<keyword evidence="2" id="KW-1185">Reference proteome</keyword>
<dbReference type="AlphaFoldDB" id="A0AAD7IF27"/>
<reference evidence="1" key="1">
    <citation type="submission" date="2023-03" db="EMBL/GenBank/DDBJ databases">
        <title>Massive genome expansion in bonnet fungi (Mycena s.s.) driven by repeated elements and novel gene families across ecological guilds.</title>
        <authorList>
            <consortium name="Lawrence Berkeley National Laboratory"/>
            <person name="Harder C.B."/>
            <person name="Miyauchi S."/>
            <person name="Viragh M."/>
            <person name="Kuo A."/>
            <person name="Thoen E."/>
            <person name="Andreopoulos B."/>
            <person name="Lu D."/>
            <person name="Skrede I."/>
            <person name="Drula E."/>
            <person name="Henrissat B."/>
            <person name="Morin E."/>
            <person name="Kohler A."/>
            <person name="Barry K."/>
            <person name="LaButti K."/>
            <person name="Morin E."/>
            <person name="Salamov A."/>
            <person name="Lipzen A."/>
            <person name="Mereny Z."/>
            <person name="Hegedus B."/>
            <person name="Baldrian P."/>
            <person name="Stursova M."/>
            <person name="Weitz H."/>
            <person name="Taylor A."/>
            <person name="Grigoriev I.V."/>
            <person name="Nagy L.G."/>
            <person name="Martin F."/>
            <person name="Kauserud H."/>
        </authorList>
    </citation>
    <scope>NUCLEOTIDE SEQUENCE</scope>
    <source>
        <strain evidence="1">CBHHK188m</strain>
    </source>
</reference>
<evidence type="ECO:0008006" key="3">
    <source>
        <dbReference type="Google" id="ProtNLM"/>
    </source>
</evidence>
<comment type="caution">
    <text evidence="1">The sequence shown here is derived from an EMBL/GenBank/DDBJ whole genome shotgun (WGS) entry which is preliminary data.</text>
</comment>
<name>A0AAD7IF27_9AGAR</name>
<accession>A0AAD7IF27</accession>
<dbReference type="CDD" id="cd18186">
    <property type="entry name" value="BTB_POZ_ZBTB_KLHL-like"/>
    <property type="match status" value="1"/>
</dbReference>